<reference evidence="2 3" key="1">
    <citation type="submission" date="2023-09" db="EMBL/GenBank/DDBJ databases">
        <title>Multi-omics analysis of a traditional fermented food reveals byproduct-associated fungal strains for waste-to-food upcycling.</title>
        <authorList>
            <consortium name="Lawrence Berkeley National Laboratory"/>
            <person name="Rekdal V.M."/>
            <person name="Villalobos-Escobedo J.M."/>
            <person name="Rodriguez-Valeron N."/>
            <person name="Garcia M.O."/>
            <person name="Vasquez D.P."/>
            <person name="Damayanti I."/>
            <person name="Sorensen P.M."/>
            <person name="Baidoo E.E."/>
            <person name="De Carvalho A.C."/>
            <person name="Riley R."/>
            <person name="Lipzen A."/>
            <person name="He G."/>
            <person name="Yan M."/>
            <person name="Haridas S."/>
            <person name="Daum C."/>
            <person name="Yoshinaga Y."/>
            <person name="Ng V."/>
            <person name="Grigoriev I.V."/>
            <person name="Munk R."/>
            <person name="Nuraida L."/>
            <person name="Wijaya C.H."/>
            <person name="Morales P.-C."/>
            <person name="Keasling J.D."/>
        </authorList>
    </citation>
    <scope>NUCLEOTIDE SEQUENCE [LARGE SCALE GENOMIC DNA]</scope>
    <source>
        <strain evidence="2 3">FGSC 2613</strain>
    </source>
</reference>
<dbReference type="EMBL" id="JAVLET010000001">
    <property type="protein sequence ID" value="KAL0474570.1"/>
    <property type="molecule type" value="Genomic_DNA"/>
</dbReference>
<evidence type="ECO:0000313" key="2">
    <source>
        <dbReference type="EMBL" id="KAL0474570.1"/>
    </source>
</evidence>
<feature type="non-terminal residue" evidence="2">
    <location>
        <position position="71"/>
    </location>
</feature>
<proteinExistence type="predicted"/>
<keyword evidence="1" id="KW-0472">Membrane</keyword>
<dbReference type="Proteomes" id="UP001451303">
    <property type="component" value="Unassembled WGS sequence"/>
</dbReference>
<name>A0ABR3DPI9_NEUIN</name>
<protein>
    <submittedName>
        <fullName evidence="2">Uncharacterized protein</fullName>
    </submittedName>
</protein>
<gene>
    <name evidence="2" type="ORF">QR685DRAFT_411144</name>
</gene>
<sequence length="71" mass="8452">MTIKRPLQTNHTLLDKPLFYNMLPSVCNLNFISRLHRHRVVQPRLWWLLFVVVCLGFFLLHAVPHIAILLH</sequence>
<keyword evidence="1" id="KW-0812">Transmembrane</keyword>
<feature type="transmembrane region" description="Helical" evidence="1">
    <location>
        <begin position="45"/>
        <end position="70"/>
    </location>
</feature>
<accession>A0ABR3DPI9</accession>
<keyword evidence="1" id="KW-1133">Transmembrane helix</keyword>
<evidence type="ECO:0000256" key="1">
    <source>
        <dbReference type="SAM" id="Phobius"/>
    </source>
</evidence>
<comment type="caution">
    <text evidence="2">The sequence shown here is derived from an EMBL/GenBank/DDBJ whole genome shotgun (WGS) entry which is preliminary data.</text>
</comment>
<organism evidence="2 3">
    <name type="scientific">Neurospora intermedia</name>
    <dbReference type="NCBI Taxonomy" id="5142"/>
    <lineage>
        <taxon>Eukaryota</taxon>
        <taxon>Fungi</taxon>
        <taxon>Dikarya</taxon>
        <taxon>Ascomycota</taxon>
        <taxon>Pezizomycotina</taxon>
        <taxon>Sordariomycetes</taxon>
        <taxon>Sordariomycetidae</taxon>
        <taxon>Sordariales</taxon>
        <taxon>Sordariaceae</taxon>
        <taxon>Neurospora</taxon>
    </lineage>
</organism>
<keyword evidence="3" id="KW-1185">Reference proteome</keyword>
<evidence type="ECO:0000313" key="3">
    <source>
        <dbReference type="Proteomes" id="UP001451303"/>
    </source>
</evidence>